<evidence type="ECO:0000313" key="1">
    <source>
        <dbReference type="EMBL" id="KAF2218764.1"/>
    </source>
</evidence>
<sequence length="79" mass="9323">MVQERSKTYLTVNEPEELRNKLPHRPDVAGNTIACERRDWLGGRYISCVRDMEELMSRKEEILSSNKLKICMVFQRLPL</sequence>
<protein>
    <submittedName>
        <fullName evidence="1">Uncharacterized protein</fullName>
    </submittedName>
</protein>
<accession>A0A6A6FZJ0</accession>
<dbReference type="Proteomes" id="UP000799538">
    <property type="component" value="Unassembled WGS sequence"/>
</dbReference>
<organism evidence="1 2">
    <name type="scientific">Elsinoe ampelina</name>
    <dbReference type="NCBI Taxonomy" id="302913"/>
    <lineage>
        <taxon>Eukaryota</taxon>
        <taxon>Fungi</taxon>
        <taxon>Dikarya</taxon>
        <taxon>Ascomycota</taxon>
        <taxon>Pezizomycotina</taxon>
        <taxon>Dothideomycetes</taxon>
        <taxon>Dothideomycetidae</taxon>
        <taxon>Myriangiales</taxon>
        <taxon>Elsinoaceae</taxon>
        <taxon>Elsinoe</taxon>
    </lineage>
</organism>
<gene>
    <name evidence="1" type="ORF">BDZ85DRAFT_65637</name>
</gene>
<keyword evidence="2" id="KW-1185">Reference proteome</keyword>
<dbReference type="OrthoDB" id="1933717at2759"/>
<dbReference type="AlphaFoldDB" id="A0A6A6FZJ0"/>
<dbReference type="EMBL" id="ML992529">
    <property type="protein sequence ID" value="KAF2218764.1"/>
    <property type="molecule type" value="Genomic_DNA"/>
</dbReference>
<reference evidence="2" key="1">
    <citation type="journal article" date="2020" name="Stud. Mycol.">
        <title>101 Dothideomycetes genomes: A test case for predicting lifestyles and emergence of pathogens.</title>
        <authorList>
            <person name="Haridas S."/>
            <person name="Albert R."/>
            <person name="Binder M."/>
            <person name="Bloem J."/>
            <person name="LaButti K."/>
            <person name="Salamov A."/>
            <person name="Andreopoulos B."/>
            <person name="Baker S."/>
            <person name="Barry K."/>
            <person name="Bills G."/>
            <person name="Bluhm B."/>
            <person name="Cannon C."/>
            <person name="Castanera R."/>
            <person name="Culley D."/>
            <person name="Daum C."/>
            <person name="Ezra D."/>
            <person name="Gonzalez J."/>
            <person name="Henrissat B."/>
            <person name="Kuo A."/>
            <person name="Liang C."/>
            <person name="Lipzen A."/>
            <person name="Lutzoni F."/>
            <person name="Magnuson J."/>
            <person name="Mondo S."/>
            <person name="Nolan M."/>
            <person name="Ohm R."/>
            <person name="Pangilinan J."/>
            <person name="Park H.-J."/>
            <person name="Ramirez L."/>
            <person name="Alfaro M."/>
            <person name="Sun H."/>
            <person name="Tritt A."/>
            <person name="Yoshinaga Y."/>
            <person name="Zwiers L.-H."/>
            <person name="Turgeon B."/>
            <person name="Goodwin S."/>
            <person name="Spatafora J."/>
            <person name="Crous P."/>
            <person name="Grigoriev I."/>
        </authorList>
    </citation>
    <scope>NUCLEOTIDE SEQUENCE [LARGE SCALE GENOMIC DNA]</scope>
    <source>
        <strain evidence="2">CECT 20119</strain>
    </source>
</reference>
<evidence type="ECO:0000313" key="2">
    <source>
        <dbReference type="Proteomes" id="UP000799538"/>
    </source>
</evidence>
<proteinExistence type="predicted"/>
<name>A0A6A6FZJ0_9PEZI</name>